<reference evidence="2 3" key="1">
    <citation type="journal article" date="2005" name="PLoS Biol.">
        <title>The genomes of Oryza sativa: a history of duplications.</title>
        <authorList>
            <person name="Yu J."/>
            <person name="Wang J."/>
            <person name="Lin W."/>
            <person name="Li S."/>
            <person name="Li H."/>
            <person name="Zhou J."/>
            <person name="Ni P."/>
            <person name="Dong W."/>
            <person name="Hu S."/>
            <person name="Zeng C."/>
            <person name="Zhang J."/>
            <person name="Zhang Y."/>
            <person name="Li R."/>
            <person name="Xu Z."/>
            <person name="Li S."/>
            <person name="Li X."/>
            <person name="Zheng H."/>
            <person name="Cong L."/>
            <person name="Lin L."/>
            <person name="Yin J."/>
            <person name="Geng J."/>
            <person name="Li G."/>
            <person name="Shi J."/>
            <person name="Liu J."/>
            <person name="Lv H."/>
            <person name="Li J."/>
            <person name="Wang J."/>
            <person name="Deng Y."/>
            <person name="Ran L."/>
            <person name="Shi X."/>
            <person name="Wang X."/>
            <person name="Wu Q."/>
            <person name="Li C."/>
            <person name="Ren X."/>
            <person name="Wang J."/>
            <person name="Wang X."/>
            <person name="Li D."/>
            <person name="Liu D."/>
            <person name="Zhang X."/>
            <person name="Ji Z."/>
            <person name="Zhao W."/>
            <person name="Sun Y."/>
            <person name="Zhang Z."/>
            <person name="Bao J."/>
            <person name="Han Y."/>
            <person name="Dong L."/>
            <person name="Ji J."/>
            <person name="Chen P."/>
            <person name="Wu S."/>
            <person name="Liu J."/>
            <person name="Xiao Y."/>
            <person name="Bu D."/>
            <person name="Tan J."/>
            <person name="Yang L."/>
            <person name="Ye C."/>
            <person name="Zhang J."/>
            <person name="Xu J."/>
            <person name="Zhou Y."/>
            <person name="Yu Y."/>
            <person name="Zhang B."/>
            <person name="Zhuang S."/>
            <person name="Wei H."/>
            <person name="Liu B."/>
            <person name="Lei M."/>
            <person name="Yu H."/>
            <person name="Li Y."/>
            <person name="Xu H."/>
            <person name="Wei S."/>
            <person name="He X."/>
            <person name="Fang L."/>
            <person name="Zhang Z."/>
            <person name="Zhang Y."/>
            <person name="Huang X."/>
            <person name="Su Z."/>
            <person name="Tong W."/>
            <person name="Li J."/>
            <person name="Tong Z."/>
            <person name="Li S."/>
            <person name="Ye J."/>
            <person name="Wang L."/>
            <person name="Fang L."/>
            <person name="Lei T."/>
            <person name="Chen C."/>
            <person name="Chen H."/>
            <person name="Xu Z."/>
            <person name="Li H."/>
            <person name="Huang H."/>
            <person name="Zhang F."/>
            <person name="Xu H."/>
            <person name="Li N."/>
            <person name="Zhao C."/>
            <person name="Li S."/>
            <person name="Dong L."/>
            <person name="Huang Y."/>
            <person name="Li L."/>
            <person name="Xi Y."/>
            <person name="Qi Q."/>
            <person name="Li W."/>
            <person name="Zhang B."/>
            <person name="Hu W."/>
            <person name="Zhang Y."/>
            <person name="Tian X."/>
            <person name="Jiao Y."/>
            <person name="Liang X."/>
            <person name="Jin J."/>
            <person name="Gao L."/>
            <person name="Zheng W."/>
            <person name="Hao B."/>
            <person name="Liu S."/>
            <person name="Wang W."/>
            <person name="Yuan L."/>
            <person name="Cao M."/>
            <person name="McDermott J."/>
            <person name="Samudrala R."/>
            <person name="Wang J."/>
            <person name="Wong G.K."/>
            <person name="Yang H."/>
        </authorList>
    </citation>
    <scope>NUCLEOTIDE SEQUENCE [LARGE SCALE GENOMIC DNA]</scope>
    <source>
        <strain evidence="3">cv. 93-11</strain>
    </source>
</reference>
<organism evidence="2 3">
    <name type="scientific">Oryza sativa subsp. indica</name>
    <name type="common">Rice</name>
    <dbReference type="NCBI Taxonomy" id="39946"/>
    <lineage>
        <taxon>Eukaryota</taxon>
        <taxon>Viridiplantae</taxon>
        <taxon>Streptophyta</taxon>
        <taxon>Embryophyta</taxon>
        <taxon>Tracheophyta</taxon>
        <taxon>Spermatophyta</taxon>
        <taxon>Magnoliopsida</taxon>
        <taxon>Liliopsida</taxon>
        <taxon>Poales</taxon>
        <taxon>Poaceae</taxon>
        <taxon>BOP clade</taxon>
        <taxon>Oryzoideae</taxon>
        <taxon>Oryzeae</taxon>
        <taxon>Oryzinae</taxon>
        <taxon>Oryza</taxon>
        <taxon>Oryza sativa</taxon>
    </lineage>
</organism>
<keyword evidence="3" id="KW-1185">Reference proteome</keyword>
<sequence length="136" mass="15726">MASSNVVNSARGQTEIRTGNIDHKHTFDPDNSIVTLDDLSEDQRRELEWELKVESVELRKQKLARLLKKRKSVMEKQQKPINLELSSNKDEVVVLDFSRDIGVFVLPDELRAKKVDEHQVDGARYLENTEEMLEGH</sequence>
<dbReference type="AlphaFoldDB" id="B8AW34"/>
<evidence type="ECO:0000313" key="2">
    <source>
        <dbReference type="EMBL" id="EEC78903.1"/>
    </source>
</evidence>
<feature type="region of interest" description="Disordered" evidence="1">
    <location>
        <begin position="1"/>
        <end position="24"/>
    </location>
</feature>
<dbReference type="EMBL" id="CM000130">
    <property type="protein sequence ID" value="EEC78903.1"/>
    <property type="molecule type" value="Genomic_DNA"/>
</dbReference>
<evidence type="ECO:0000313" key="3">
    <source>
        <dbReference type="Proteomes" id="UP000007015"/>
    </source>
</evidence>
<gene>
    <name evidence="2" type="ORF">OsI_19295</name>
</gene>
<proteinExistence type="predicted"/>
<name>B8AW34_ORYSI</name>
<accession>B8AW34</accession>
<dbReference type="HOGENOM" id="CLU_2018881_0_0_1"/>
<dbReference type="Gramene" id="BGIOSGA018379-TA">
    <property type="protein sequence ID" value="BGIOSGA018379-PA"/>
    <property type="gene ID" value="BGIOSGA018379"/>
</dbReference>
<dbReference type="OMA" id="RTGNIDH"/>
<feature type="compositionally biased region" description="Polar residues" evidence="1">
    <location>
        <begin position="1"/>
        <end position="17"/>
    </location>
</feature>
<evidence type="ECO:0000256" key="1">
    <source>
        <dbReference type="SAM" id="MobiDB-lite"/>
    </source>
</evidence>
<dbReference type="Proteomes" id="UP000007015">
    <property type="component" value="Chromosome 5"/>
</dbReference>
<protein>
    <submittedName>
        <fullName evidence="2">Uncharacterized protein</fullName>
    </submittedName>
</protein>